<evidence type="ECO:0000313" key="3">
    <source>
        <dbReference type="Proteomes" id="UP000016935"/>
    </source>
</evidence>
<reference evidence="2 3" key="2">
    <citation type="journal article" date="2013" name="PLoS Genet.">
        <title>Comparative genome structure, secondary metabolite, and effector coding capacity across Cochliobolus pathogens.</title>
        <authorList>
            <person name="Condon B.J."/>
            <person name="Leng Y."/>
            <person name="Wu D."/>
            <person name="Bushley K.E."/>
            <person name="Ohm R.A."/>
            <person name="Otillar R."/>
            <person name="Martin J."/>
            <person name="Schackwitz W."/>
            <person name="Grimwood J."/>
            <person name="MohdZainudin N."/>
            <person name="Xue C."/>
            <person name="Wang R."/>
            <person name="Manning V.A."/>
            <person name="Dhillon B."/>
            <person name="Tu Z.J."/>
            <person name="Steffenson B.J."/>
            <person name="Salamov A."/>
            <person name="Sun H."/>
            <person name="Lowry S."/>
            <person name="LaButti K."/>
            <person name="Han J."/>
            <person name="Copeland A."/>
            <person name="Lindquist E."/>
            <person name="Barry K."/>
            <person name="Schmutz J."/>
            <person name="Baker S.E."/>
            <person name="Ciuffetti L.M."/>
            <person name="Grigoriev I.V."/>
            <person name="Zhong S."/>
            <person name="Turgeon B.G."/>
        </authorList>
    </citation>
    <scope>NUCLEOTIDE SEQUENCE [LARGE SCALE GENOMIC DNA]</scope>
    <source>
        <strain evidence="3">28A</strain>
    </source>
</reference>
<dbReference type="HOGENOM" id="CLU_090711_0_0_1"/>
<feature type="signal peptide" evidence="1">
    <location>
        <begin position="1"/>
        <end position="21"/>
    </location>
</feature>
<accession>R0IEE1</accession>
<sequence length="193" mass="20319">MHTSNNVFALVALPLLTQAAAAPPTPPTITRLVFSGTGCPNDSNSVKPDSSILADAASVTYSQLKGSSTDNCGVHIQSSGASPGWQVAVRQAEYVGDVVLKGNSGLDTYTQVFWSENAGDTSVLTGGLTSAGSDVRDSVTVRSNNAAELSWSRCTGADGNPGILNVNFRPVVQGDYGTYDFKRASWKLEWRKC</sequence>
<evidence type="ECO:0008006" key="4">
    <source>
        <dbReference type="Google" id="ProtNLM"/>
    </source>
</evidence>
<proteinExistence type="predicted"/>
<dbReference type="EMBL" id="KB908833">
    <property type="protein sequence ID" value="EOA83645.1"/>
    <property type="molecule type" value="Genomic_DNA"/>
</dbReference>
<dbReference type="PANTHER" id="PTHR38847:SF1">
    <property type="entry name" value="PSEUDOURIDINE SYNTHASE RSUA_RLUA-LIKE DOMAIN-CONTAINING PROTEIN"/>
    <property type="match status" value="1"/>
</dbReference>
<evidence type="ECO:0000313" key="2">
    <source>
        <dbReference type="EMBL" id="EOA83645.1"/>
    </source>
</evidence>
<evidence type="ECO:0000256" key="1">
    <source>
        <dbReference type="SAM" id="SignalP"/>
    </source>
</evidence>
<dbReference type="PANTHER" id="PTHR38847">
    <property type="match status" value="1"/>
</dbReference>
<feature type="chain" id="PRO_5004342321" description="Secreted protein" evidence="1">
    <location>
        <begin position="22"/>
        <end position="193"/>
    </location>
</feature>
<organism evidence="2 3">
    <name type="scientific">Exserohilum turcicum (strain 28A)</name>
    <name type="common">Northern leaf blight fungus</name>
    <name type="synonym">Setosphaeria turcica</name>
    <dbReference type="NCBI Taxonomy" id="671987"/>
    <lineage>
        <taxon>Eukaryota</taxon>
        <taxon>Fungi</taxon>
        <taxon>Dikarya</taxon>
        <taxon>Ascomycota</taxon>
        <taxon>Pezizomycotina</taxon>
        <taxon>Dothideomycetes</taxon>
        <taxon>Pleosporomycetidae</taxon>
        <taxon>Pleosporales</taxon>
        <taxon>Pleosporineae</taxon>
        <taxon>Pleosporaceae</taxon>
        <taxon>Exserohilum</taxon>
    </lineage>
</organism>
<protein>
    <recommendedName>
        <fullName evidence="4">Secreted protein</fullName>
    </recommendedName>
</protein>
<keyword evidence="3" id="KW-1185">Reference proteome</keyword>
<dbReference type="RefSeq" id="XP_008029303.1">
    <property type="nucleotide sequence ID" value="XM_008031112.1"/>
</dbReference>
<reference evidence="2 3" key="1">
    <citation type="journal article" date="2012" name="PLoS Pathog.">
        <title>Diverse lifestyles and strategies of plant pathogenesis encoded in the genomes of eighteen Dothideomycetes fungi.</title>
        <authorList>
            <person name="Ohm R.A."/>
            <person name="Feau N."/>
            <person name="Henrissat B."/>
            <person name="Schoch C.L."/>
            <person name="Horwitz B.A."/>
            <person name="Barry K.W."/>
            <person name="Condon B.J."/>
            <person name="Copeland A.C."/>
            <person name="Dhillon B."/>
            <person name="Glaser F."/>
            <person name="Hesse C.N."/>
            <person name="Kosti I."/>
            <person name="LaButti K."/>
            <person name="Lindquist E.A."/>
            <person name="Lucas S."/>
            <person name="Salamov A.A."/>
            <person name="Bradshaw R.E."/>
            <person name="Ciuffetti L."/>
            <person name="Hamelin R.C."/>
            <person name="Kema G.H.J."/>
            <person name="Lawrence C."/>
            <person name="Scott J.A."/>
            <person name="Spatafora J.W."/>
            <person name="Turgeon B.G."/>
            <person name="de Wit P.J.G.M."/>
            <person name="Zhong S."/>
            <person name="Goodwin S.B."/>
            <person name="Grigoriev I.V."/>
        </authorList>
    </citation>
    <scope>NUCLEOTIDE SEQUENCE [LARGE SCALE GENOMIC DNA]</scope>
    <source>
        <strain evidence="3">28A</strain>
    </source>
</reference>
<gene>
    <name evidence="2" type="ORF">SETTUDRAFT_95212</name>
</gene>
<dbReference type="OrthoDB" id="3786236at2759"/>
<dbReference type="Pfam" id="PF14273">
    <property type="entry name" value="DUF4360"/>
    <property type="match status" value="1"/>
</dbReference>
<name>R0IEE1_EXST2</name>
<dbReference type="InterPro" id="IPR025649">
    <property type="entry name" value="DUF4360"/>
</dbReference>
<keyword evidence="1" id="KW-0732">Signal</keyword>
<dbReference type="GeneID" id="19406145"/>
<dbReference type="Proteomes" id="UP000016935">
    <property type="component" value="Unassembled WGS sequence"/>
</dbReference>
<dbReference type="AlphaFoldDB" id="R0IEE1"/>
<dbReference type="eggNOG" id="ENOG502SV77">
    <property type="taxonomic scope" value="Eukaryota"/>
</dbReference>